<dbReference type="AlphaFoldDB" id="A0A4Y2CIS6"/>
<dbReference type="EMBL" id="BGPR01000188">
    <property type="protein sequence ID" value="GBM03185.1"/>
    <property type="molecule type" value="Genomic_DNA"/>
</dbReference>
<comment type="caution">
    <text evidence="1">The sequence shown here is derived from an EMBL/GenBank/DDBJ whole genome shotgun (WGS) entry which is preliminary data.</text>
</comment>
<dbReference type="Proteomes" id="UP000499080">
    <property type="component" value="Unassembled WGS sequence"/>
</dbReference>
<dbReference type="InterPro" id="IPR036397">
    <property type="entry name" value="RNaseH_sf"/>
</dbReference>
<name>A0A4Y2CIS6_ARAVE</name>
<dbReference type="InterPro" id="IPR052709">
    <property type="entry name" value="Transposase-MT_Hybrid"/>
</dbReference>
<dbReference type="GO" id="GO:0003676">
    <property type="term" value="F:nucleic acid binding"/>
    <property type="evidence" value="ECO:0007669"/>
    <property type="project" value="InterPro"/>
</dbReference>
<evidence type="ECO:0000313" key="1">
    <source>
        <dbReference type="EMBL" id="GBM03185.1"/>
    </source>
</evidence>
<dbReference type="PANTHER" id="PTHR46060">
    <property type="entry name" value="MARINER MOS1 TRANSPOSASE-LIKE PROTEIN"/>
    <property type="match status" value="1"/>
</dbReference>
<dbReference type="Gene3D" id="3.30.420.10">
    <property type="entry name" value="Ribonuclease H-like superfamily/Ribonuclease H"/>
    <property type="match status" value="1"/>
</dbReference>
<gene>
    <name evidence="1" type="primary">marinerT_75</name>
    <name evidence="1" type="ORF">AVEN_70604_1</name>
</gene>
<organism evidence="1 2">
    <name type="scientific">Araneus ventricosus</name>
    <name type="common">Orbweaver spider</name>
    <name type="synonym">Epeira ventricosa</name>
    <dbReference type="NCBI Taxonomy" id="182803"/>
    <lineage>
        <taxon>Eukaryota</taxon>
        <taxon>Metazoa</taxon>
        <taxon>Ecdysozoa</taxon>
        <taxon>Arthropoda</taxon>
        <taxon>Chelicerata</taxon>
        <taxon>Arachnida</taxon>
        <taxon>Araneae</taxon>
        <taxon>Araneomorphae</taxon>
        <taxon>Entelegynae</taxon>
        <taxon>Araneoidea</taxon>
        <taxon>Araneidae</taxon>
        <taxon>Araneus</taxon>
    </lineage>
</organism>
<dbReference type="PANTHER" id="PTHR46060:SF3">
    <property type="entry name" value="PROTEIN GVQW3"/>
    <property type="match status" value="1"/>
</dbReference>
<dbReference type="OrthoDB" id="616263at2759"/>
<accession>A0A4Y2CIS6</accession>
<evidence type="ECO:0000313" key="2">
    <source>
        <dbReference type="Proteomes" id="UP000499080"/>
    </source>
</evidence>
<sequence length="109" mass="12963">MLKDLDWELLFYLLYSADLAPSDFHLFQSMTNNLCQQPKPNSYRNQDDVARWITDCLASKEAEYNYYGIHTLPERWEKCVDSSGHYLERSTAIPLFHFSRFLSIHLPHF</sequence>
<protein>
    <submittedName>
        <fullName evidence="1">Mariner Mos1 transposase</fullName>
    </submittedName>
</protein>
<keyword evidence="2" id="KW-1185">Reference proteome</keyword>
<proteinExistence type="predicted"/>
<reference evidence="1 2" key="1">
    <citation type="journal article" date="2019" name="Sci. Rep.">
        <title>Orb-weaving spider Araneus ventricosus genome elucidates the spidroin gene catalogue.</title>
        <authorList>
            <person name="Kono N."/>
            <person name="Nakamura H."/>
            <person name="Ohtoshi R."/>
            <person name="Moran D.A.P."/>
            <person name="Shinohara A."/>
            <person name="Yoshida Y."/>
            <person name="Fujiwara M."/>
            <person name="Mori M."/>
            <person name="Tomita M."/>
            <person name="Arakawa K."/>
        </authorList>
    </citation>
    <scope>NUCLEOTIDE SEQUENCE [LARGE SCALE GENOMIC DNA]</scope>
</reference>